<evidence type="ECO:0000256" key="2">
    <source>
        <dbReference type="ARBA" id="ARBA00006285"/>
    </source>
</evidence>
<dbReference type="Pfam" id="PF02838">
    <property type="entry name" value="Glyco_hydro_20b"/>
    <property type="match status" value="1"/>
</dbReference>
<dbReference type="InterPro" id="IPR017853">
    <property type="entry name" value="GH"/>
</dbReference>
<dbReference type="Gene3D" id="3.30.379.10">
    <property type="entry name" value="Chitobiase/beta-hexosaminidase domain 2-like"/>
    <property type="match status" value="1"/>
</dbReference>
<dbReference type="PANTHER" id="PTHR22600">
    <property type="entry name" value="BETA-HEXOSAMINIDASE"/>
    <property type="match status" value="1"/>
</dbReference>
<dbReference type="EC" id="3.2.1.52" evidence="3"/>
<reference evidence="10" key="1">
    <citation type="submission" date="2021-01" db="EMBL/GenBank/DDBJ databases">
        <title>Whole genome shotgun sequence of Actinoplanes cyaneus NBRC 14990.</title>
        <authorList>
            <person name="Komaki H."/>
            <person name="Tamura T."/>
        </authorList>
    </citation>
    <scope>NUCLEOTIDE SEQUENCE</scope>
    <source>
        <strain evidence="10">NBRC 14990</strain>
    </source>
</reference>
<dbReference type="GO" id="GO:0030203">
    <property type="term" value="P:glycosaminoglycan metabolic process"/>
    <property type="evidence" value="ECO:0007669"/>
    <property type="project" value="TreeGrafter"/>
</dbReference>
<keyword evidence="4" id="KW-0378">Hydrolase</keyword>
<dbReference type="GO" id="GO:0016020">
    <property type="term" value="C:membrane"/>
    <property type="evidence" value="ECO:0007669"/>
    <property type="project" value="TreeGrafter"/>
</dbReference>
<keyword evidence="5" id="KW-0326">Glycosidase</keyword>
<protein>
    <recommendedName>
        <fullName evidence="3">beta-N-acetylhexosaminidase</fullName>
        <ecNumber evidence="3">3.2.1.52</ecNumber>
    </recommendedName>
</protein>
<dbReference type="PANTHER" id="PTHR22600:SF57">
    <property type="entry name" value="BETA-N-ACETYLHEXOSAMINIDASE"/>
    <property type="match status" value="1"/>
</dbReference>
<feature type="active site" description="Proton donor" evidence="6">
    <location>
        <position position="385"/>
    </location>
</feature>
<evidence type="ECO:0000256" key="6">
    <source>
        <dbReference type="PIRSR" id="PIRSR625705-1"/>
    </source>
</evidence>
<evidence type="ECO:0000256" key="7">
    <source>
        <dbReference type="SAM" id="MobiDB-lite"/>
    </source>
</evidence>
<feature type="domain" description="Beta-hexosaminidase bacterial type N-terminal" evidence="9">
    <location>
        <begin position="114"/>
        <end position="207"/>
    </location>
</feature>
<dbReference type="SUPFAM" id="SSF55545">
    <property type="entry name" value="beta-N-acetylhexosaminidase-like domain"/>
    <property type="match status" value="1"/>
</dbReference>
<comment type="catalytic activity">
    <reaction evidence="1">
        <text>Hydrolysis of terminal non-reducing N-acetyl-D-hexosamine residues in N-acetyl-beta-D-hexosaminides.</text>
        <dbReference type="EC" id="3.2.1.52"/>
    </reaction>
</comment>
<keyword evidence="11" id="KW-1185">Reference proteome</keyword>
<dbReference type="InterPro" id="IPR015882">
    <property type="entry name" value="HEX_bac_N"/>
</dbReference>
<evidence type="ECO:0000256" key="1">
    <source>
        <dbReference type="ARBA" id="ARBA00001231"/>
    </source>
</evidence>
<organism evidence="10 11">
    <name type="scientific">Actinoplanes cyaneus</name>
    <dbReference type="NCBI Taxonomy" id="52696"/>
    <lineage>
        <taxon>Bacteria</taxon>
        <taxon>Bacillati</taxon>
        <taxon>Actinomycetota</taxon>
        <taxon>Actinomycetes</taxon>
        <taxon>Micromonosporales</taxon>
        <taxon>Micromonosporaceae</taxon>
        <taxon>Actinoplanes</taxon>
    </lineage>
</organism>
<feature type="domain" description="Glycoside hydrolase family 20 catalytic" evidence="8">
    <location>
        <begin position="211"/>
        <end position="554"/>
    </location>
</feature>
<comment type="caution">
    <text evidence="10">The sequence shown here is derived from an EMBL/GenBank/DDBJ whole genome shotgun (WGS) entry which is preliminary data.</text>
</comment>
<comment type="similarity">
    <text evidence="2">Belongs to the glycosyl hydrolase 20 family.</text>
</comment>
<dbReference type="GO" id="GO:0004563">
    <property type="term" value="F:beta-N-acetylhexosaminidase activity"/>
    <property type="evidence" value="ECO:0007669"/>
    <property type="project" value="UniProtKB-EC"/>
</dbReference>
<evidence type="ECO:0000256" key="4">
    <source>
        <dbReference type="ARBA" id="ARBA00022801"/>
    </source>
</evidence>
<dbReference type="Pfam" id="PF00728">
    <property type="entry name" value="Glyco_hydro_20"/>
    <property type="match status" value="1"/>
</dbReference>
<dbReference type="Proteomes" id="UP000619479">
    <property type="component" value="Unassembled WGS sequence"/>
</dbReference>
<dbReference type="SUPFAM" id="SSF51445">
    <property type="entry name" value="(Trans)glycosidases"/>
    <property type="match status" value="1"/>
</dbReference>
<gene>
    <name evidence="10" type="ORF">Acy02nite_86850</name>
</gene>
<dbReference type="InterPro" id="IPR025705">
    <property type="entry name" value="Beta_hexosaminidase_sua/sub"/>
</dbReference>
<dbReference type="PRINTS" id="PR00738">
    <property type="entry name" value="GLHYDRLASE20"/>
</dbReference>
<evidence type="ECO:0000313" key="10">
    <source>
        <dbReference type="EMBL" id="GID70804.1"/>
    </source>
</evidence>
<sequence>MFDSRRPVPPLIPRPLSLTAGEGELVLTRATTVGCHPAVVTADDGQAVVNDHAGAATTTATTTTATAATTTVGAATATDTTGDATATDTTSAATDTTSAATATTGGGDPVEQLGGVLAWLQQALRPATGLPLRESGQATITLGLAGNLGPEAYRLTVTPVGAVVLGGTAAGVFYGCQALLQLLPPAVHRRSPVAGQHWAIPAVEISDEPRFAWRGAMLDVARHFMPKHDVLRFIDLMALHRLNTLHWHLTDDQGWRLEIRRYPRLTEVGAWRRESQVGATRDAPGDGRPHGGFYTQDDVREIVAYAAQRFVTIVPEIESPGHVQAALAAYPQLGVGKEPLDVYTRWGINRNVLNAEESTVIFFQNVLDEVLALFPSRWIGVGGDECPRDQWRDDPRTRERMIELGLTGEEQIQAWFIHRLDEHLTAAGRRLFGWDEILEGDLAPGTTIASWRGMTGAVAAARRGYDVVACPDDRVYLDYRQSESPDEPIPVSIPLTVADVYAFDPVPDGLTPDEARHILGGQANIWTEHADSPRTVDYLAFPRLCAVAEALWSPAGGDYEEFFRRLRHHLARLDALGVEYRHAGGPLPWQRRPGVPGRPDTRQQRAAHIARLVENIAPQEVS</sequence>
<dbReference type="CDD" id="cd06563">
    <property type="entry name" value="GH20_chitobiase-like"/>
    <property type="match status" value="1"/>
</dbReference>
<accession>A0A919MCL8</accession>
<feature type="region of interest" description="Disordered" evidence="7">
    <location>
        <begin position="79"/>
        <end position="107"/>
    </location>
</feature>
<dbReference type="EMBL" id="BOMH01000083">
    <property type="protein sequence ID" value="GID70804.1"/>
    <property type="molecule type" value="Genomic_DNA"/>
</dbReference>
<proteinExistence type="inferred from homology"/>
<evidence type="ECO:0000256" key="5">
    <source>
        <dbReference type="ARBA" id="ARBA00023295"/>
    </source>
</evidence>
<dbReference type="Gene3D" id="3.20.20.80">
    <property type="entry name" value="Glycosidases"/>
    <property type="match status" value="1"/>
</dbReference>
<evidence type="ECO:0000256" key="3">
    <source>
        <dbReference type="ARBA" id="ARBA00012663"/>
    </source>
</evidence>
<dbReference type="InterPro" id="IPR015883">
    <property type="entry name" value="Glyco_hydro_20_cat"/>
</dbReference>
<evidence type="ECO:0000259" key="9">
    <source>
        <dbReference type="Pfam" id="PF02838"/>
    </source>
</evidence>
<dbReference type="InterPro" id="IPR029018">
    <property type="entry name" value="Hex-like_dom2"/>
</dbReference>
<name>A0A919MCL8_9ACTN</name>
<dbReference type="AlphaFoldDB" id="A0A919MCL8"/>
<evidence type="ECO:0000313" key="11">
    <source>
        <dbReference type="Proteomes" id="UP000619479"/>
    </source>
</evidence>
<feature type="compositionally biased region" description="Low complexity" evidence="7">
    <location>
        <begin position="79"/>
        <end position="103"/>
    </location>
</feature>
<dbReference type="GO" id="GO:0005975">
    <property type="term" value="P:carbohydrate metabolic process"/>
    <property type="evidence" value="ECO:0007669"/>
    <property type="project" value="InterPro"/>
</dbReference>
<evidence type="ECO:0000259" key="8">
    <source>
        <dbReference type="Pfam" id="PF00728"/>
    </source>
</evidence>